<feature type="compositionally biased region" description="Polar residues" evidence="1">
    <location>
        <begin position="37"/>
        <end position="52"/>
    </location>
</feature>
<organism evidence="2 3">
    <name type="scientific">Platanthera guangdongensis</name>
    <dbReference type="NCBI Taxonomy" id="2320717"/>
    <lineage>
        <taxon>Eukaryota</taxon>
        <taxon>Viridiplantae</taxon>
        <taxon>Streptophyta</taxon>
        <taxon>Embryophyta</taxon>
        <taxon>Tracheophyta</taxon>
        <taxon>Spermatophyta</taxon>
        <taxon>Magnoliopsida</taxon>
        <taxon>Liliopsida</taxon>
        <taxon>Asparagales</taxon>
        <taxon>Orchidaceae</taxon>
        <taxon>Orchidoideae</taxon>
        <taxon>Orchideae</taxon>
        <taxon>Orchidinae</taxon>
        <taxon>Platanthera</taxon>
    </lineage>
</organism>
<keyword evidence="3" id="KW-1185">Reference proteome</keyword>
<sequence length="97" mass="10441">MSQTPRIPEGSADTVEIGTIGTIGSLMSQELDTVNSVHASSSFRKKNSTAPISENERKNARKKGMGALVEIVDVKCNNPMSSRLKKLGFSKLSETIC</sequence>
<gene>
    <name evidence="2" type="ORF">KSP40_PGU022639</name>
</gene>
<dbReference type="EMBL" id="JBBWWR010000009">
    <property type="protein sequence ID" value="KAK8961774.1"/>
    <property type="molecule type" value="Genomic_DNA"/>
</dbReference>
<dbReference type="PANTHER" id="PTHR36405:SF1">
    <property type="entry name" value="OS07G0520600 PROTEIN"/>
    <property type="match status" value="1"/>
</dbReference>
<name>A0ABR2MDS2_9ASPA</name>
<evidence type="ECO:0000256" key="1">
    <source>
        <dbReference type="SAM" id="MobiDB-lite"/>
    </source>
</evidence>
<dbReference type="Proteomes" id="UP001412067">
    <property type="component" value="Unassembled WGS sequence"/>
</dbReference>
<evidence type="ECO:0000313" key="3">
    <source>
        <dbReference type="Proteomes" id="UP001412067"/>
    </source>
</evidence>
<protein>
    <submittedName>
        <fullName evidence="2">Uncharacterized protein</fullName>
    </submittedName>
</protein>
<accession>A0ABR2MDS2</accession>
<proteinExistence type="predicted"/>
<comment type="caution">
    <text evidence="2">The sequence shown here is derived from an EMBL/GenBank/DDBJ whole genome shotgun (WGS) entry which is preliminary data.</text>
</comment>
<evidence type="ECO:0000313" key="2">
    <source>
        <dbReference type="EMBL" id="KAK8961774.1"/>
    </source>
</evidence>
<dbReference type="PANTHER" id="PTHR36405">
    <property type="entry name" value="BNAA10G09140D PROTEIN"/>
    <property type="match status" value="1"/>
</dbReference>
<reference evidence="2 3" key="1">
    <citation type="journal article" date="2022" name="Nat. Plants">
        <title>Genomes of leafy and leafless Platanthera orchids illuminate the evolution of mycoheterotrophy.</title>
        <authorList>
            <person name="Li M.H."/>
            <person name="Liu K.W."/>
            <person name="Li Z."/>
            <person name="Lu H.C."/>
            <person name="Ye Q.L."/>
            <person name="Zhang D."/>
            <person name="Wang J.Y."/>
            <person name="Li Y.F."/>
            <person name="Zhong Z.M."/>
            <person name="Liu X."/>
            <person name="Yu X."/>
            <person name="Liu D.K."/>
            <person name="Tu X.D."/>
            <person name="Liu B."/>
            <person name="Hao Y."/>
            <person name="Liao X.Y."/>
            <person name="Jiang Y.T."/>
            <person name="Sun W.H."/>
            <person name="Chen J."/>
            <person name="Chen Y.Q."/>
            <person name="Ai Y."/>
            <person name="Zhai J.W."/>
            <person name="Wu S.S."/>
            <person name="Zhou Z."/>
            <person name="Hsiao Y.Y."/>
            <person name="Wu W.L."/>
            <person name="Chen Y.Y."/>
            <person name="Lin Y.F."/>
            <person name="Hsu J.L."/>
            <person name="Li C.Y."/>
            <person name="Wang Z.W."/>
            <person name="Zhao X."/>
            <person name="Zhong W.Y."/>
            <person name="Ma X.K."/>
            <person name="Ma L."/>
            <person name="Huang J."/>
            <person name="Chen G.Z."/>
            <person name="Huang M.Z."/>
            <person name="Huang L."/>
            <person name="Peng D.H."/>
            <person name="Luo Y.B."/>
            <person name="Zou S.Q."/>
            <person name="Chen S.P."/>
            <person name="Lan S."/>
            <person name="Tsai W.C."/>
            <person name="Van de Peer Y."/>
            <person name="Liu Z.J."/>
        </authorList>
    </citation>
    <scope>NUCLEOTIDE SEQUENCE [LARGE SCALE GENOMIC DNA]</scope>
    <source>
        <strain evidence="2">Lor288</strain>
    </source>
</reference>
<feature type="region of interest" description="Disordered" evidence="1">
    <location>
        <begin position="37"/>
        <end position="61"/>
    </location>
</feature>